<dbReference type="RefSeq" id="WP_371754862.1">
    <property type="nucleotide sequence ID" value="NZ_JAYJLD010000021.1"/>
</dbReference>
<evidence type="ECO:0000313" key="3">
    <source>
        <dbReference type="Proteomes" id="UP001310386"/>
    </source>
</evidence>
<sequence>MDAKASEKPQAVVEFQLDQTFFEAKPWRQDLSHMDTVHGRLRVNGEPVVNAQLEANKHLLETGKDGTFEINLDRSALSKIPVHIKSLEKATISGQPVGKQVQQELMSRTENVYVYYPINIQQVRPSAKDPGRVEVHGRVTVPEDTVFPTIKLDKYAIYGVVKDHAGNPVKNAVVNIRRDGVEGFAKSLPSNDKGEYIMYYIPEGDEEIYLNVYVGNQHYTLPENRVYHFPEGMSIETNITLPKEGTVIQDYPPTLVSKAAPGQLYLGTFIGLSVSDDVAYTVTVPKADGSFIVTLPKTVWDQKPLFYETNMSKFTLKPLSPGDPLPSTEIQKPAPFEPDRIQAKNYK</sequence>
<feature type="compositionally biased region" description="Basic and acidic residues" evidence="1">
    <location>
        <begin position="337"/>
        <end position="347"/>
    </location>
</feature>
<comment type="caution">
    <text evidence="2">The sequence shown here is derived from an EMBL/GenBank/DDBJ whole genome shotgun (WGS) entry which is preliminary data.</text>
</comment>
<feature type="region of interest" description="Disordered" evidence="1">
    <location>
        <begin position="318"/>
        <end position="347"/>
    </location>
</feature>
<proteinExistence type="predicted"/>
<dbReference type="InterPro" id="IPR008969">
    <property type="entry name" value="CarboxyPept-like_regulatory"/>
</dbReference>
<organism evidence="2 3">
    <name type="scientific">Ferviditalea candida</name>
    <dbReference type="NCBI Taxonomy" id="3108399"/>
    <lineage>
        <taxon>Bacteria</taxon>
        <taxon>Bacillati</taxon>
        <taxon>Bacillota</taxon>
        <taxon>Bacilli</taxon>
        <taxon>Bacillales</taxon>
        <taxon>Paenibacillaceae</taxon>
        <taxon>Ferviditalea</taxon>
    </lineage>
</organism>
<evidence type="ECO:0000313" key="2">
    <source>
        <dbReference type="EMBL" id="MEB3102740.1"/>
    </source>
</evidence>
<keyword evidence="3" id="KW-1185">Reference proteome</keyword>
<protein>
    <submittedName>
        <fullName evidence="2">Carboxypeptidase-like regulatory domain-containing protein</fullName>
    </submittedName>
</protein>
<dbReference type="EMBL" id="JAYJLD010000021">
    <property type="protein sequence ID" value="MEB3102740.1"/>
    <property type="molecule type" value="Genomic_DNA"/>
</dbReference>
<name>A0ABU5ZJT0_9BACL</name>
<reference evidence="2" key="1">
    <citation type="submission" date="2023-12" db="EMBL/GenBank/DDBJ databases">
        <title>Fervidustalea candida gen. nov., sp. nov., a novel member of the family Paenibacillaceae isolated from a geothermal area.</title>
        <authorList>
            <person name="Li W.-J."/>
            <person name="Jiao J.-Y."/>
            <person name="Chen Y."/>
        </authorList>
    </citation>
    <scope>NUCLEOTIDE SEQUENCE</scope>
    <source>
        <strain evidence="2">SYSU GA230002</strain>
    </source>
</reference>
<evidence type="ECO:0000256" key="1">
    <source>
        <dbReference type="SAM" id="MobiDB-lite"/>
    </source>
</evidence>
<gene>
    <name evidence="2" type="ORF">VF724_13805</name>
</gene>
<dbReference type="SUPFAM" id="SSF49464">
    <property type="entry name" value="Carboxypeptidase regulatory domain-like"/>
    <property type="match status" value="1"/>
</dbReference>
<dbReference type="Proteomes" id="UP001310386">
    <property type="component" value="Unassembled WGS sequence"/>
</dbReference>
<accession>A0ABU5ZJT0</accession>